<proteinExistence type="predicted"/>
<reference evidence="1" key="1">
    <citation type="submission" date="2023-03" db="EMBL/GenBank/DDBJ databases">
        <authorList>
            <person name="Steffen K."/>
            <person name="Cardenas P."/>
        </authorList>
    </citation>
    <scope>NUCLEOTIDE SEQUENCE</scope>
</reference>
<accession>A0AA35SLG7</accession>
<keyword evidence="2" id="KW-1185">Reference proteome</keyword>
<evidence type="ECO:0000313" key="2">
    <source>
        <dbReference type="Proteomes" id="UP001174909"/>
    </source>
</evidence>
<dbReference type="AlphaFoldDB" id="A0AA35SLG7"/>
<dbReference type="Proteomes" id="UP001174909">
    <property type="component" value="Unassembled WGS sequence"/>
</dbReference>
<protein>
    <submittedName>
        <fullName evidence="1">Uncharacterized protein</fullName>
    </submittedName>
</protein>
<comment type="caution">
    <text evidence="1">The sequence shown here is derived from an EMBL/GenBank/DDBJ whole genome shotgun (WGS) entry which is preliminary data.</text>
</comment>
<evidence type="ECO:0000313" key="1">
    <source>
        <dbReference type="EMBL" id="CAI8031217.1"/>
    </source>
</evidence>
<sequence>MSATPSGAPARGGSPMYRRLRCQLTAQRRSCESAPAACVHTTSN</sequence>
<name>A0AA35SLG7_GEOBA</name>
<organism evidence="1 2">
    <name type="scientific">Geodia barretti</name>
    <name type="common">Barrett's horny sponge</name>
    <dbReference type="NCBI Taxonomy" id="519541"/>
    <lineage>
        <taxon>Eukaryota</taxon>
        <taxon>Metazoa</taxon>
        <taxon>Porifera</taxon>
        <taxon>Demospongiae</taxon>
        <taxon>Heteroscleromorpha</taxon>
        <taxon>Tetractinellida</taxon>
        <taxon>Astrophorina</taxon>
        <taxon>Geodiidae</taxon>
        <taxon>Geodia</taxon>
    </lineage>
</organism>
<dbReference type="EMBL" id="CASHTH010002526">
    <property type="protein sequence ID" value="CAI8031217.1"/>
    <property type="molecule type" value="Genomic_DNA"/>
</dbReference>
<gene>
    <name evidence="1" type="ORF">GBAR_LOCUS17720</name>
</gene>